<dbReference type="EC" id="2.7.11.1" evidence="2"/>
<reference evidence="15" key="1">
    <citation type="submission" date="2023-07" db="EMBL/GenBank/DDBJ databases">
        <title>A chromosome-level genome assembly of Lolium multiflorum.</title>
        <authorList>
            <person name="Chen Y."/>
            <person name="Copetti D."/>
            <person name="Kolliker R."/>
            <person name="Studer B."/>
        </authorList>
    </citation>
    <scope>NUCLEOTIDE SEQUENCE</scope>
    <source>
        <strain evidence="15">02402/16</strain>
        <tissue evidence="15">Leaf</tissue>
    </source>
</reference>
<keyword evidence="16" id="KW-1185">Reference proteome</keyword>
<dbReference type="InterPro" id="IPR017892">
    <property type="entry name" value="Pkinase_C"/>
</dbReference>
<protein>
    <recommendedName>
        <fullName evidence="2">non-specific serine/threonine protein kinase</fullName>
        <ecNumber evidence="2">2.7.11.1</ecNumber>
    </recommendedName>
</protein>
<dbReference type="InterPro" id="IPR000961">
    <property type="entry name" value="AGC-kinase_C"/>
</dbReference>
<dbReference type="PANTHER" id="PTHR24351">
    <property type="entry name" value="RIBOSOMAL PROTEIN S6 KINASE"/>
    <property type="match status" value="1"/>
</dbReference>
<feature type="domain" description="Protein kinase" evidence="13">
    <location>
        <begin position="152"/>
        <end position="408"/>
    </location>
</feature>
<dbReference type="PROSITE" id="PS51285">
    <property type="entry name" value="AGC_KINASE_CTER"/>
    <property type="match status" value="1"/>
</dbReference>
<evidence type="ECO:0000256" key="4">
    <source>
        <dbReference type="ARBA" id="ARBA00022553"/>
    </source>
</evidence>
<evidence type="ECO:0000256" key="5">
    <source>
        <dbReference type="ARBA" id="ARBA00022679"/>
    </source>
</evidence>
<accession>A0AAD8QIV4</accession>
<dbReference type="InterPro" id="IPR008271">
    <property type="entry name" value="Ser/Thr_kinase_AS"/>
</dbReference>
<dbReference type="PROSITE" id="PS00107">
    <property type="entry name" value="PROTEIN_KINASE_ATP"/>
    <property type="match status" value="1"/>
</dbReference>
<evidence type="ECO:0000256" key="11">
    <source>
        <dbReference type="PROSITE-ProRule" id="PRU10141"/>
    </source>
</evidence>
<dbReference type="GO" id="GO:0045727">
    <property type="term" value="P:positive regulation of translation"/>
    <property type="evidence" value="ECO:0007669"/>
    <property type="project" value="UniProtKB-ARBA"/>
</dbReference>
<keyword evidence="3 12" id="KW-0723">Serine/threonine-protein kinase</keyword>
<evidence type="ECO:0000256" key="9">
    <source>
        <dbReference type="ARBA" id="ARBA00047899"/>
    </source>
</evidence>
<dbReference type="GO" id="GO:0004674">
    <property type="term" value="F:protein serine/threonine kinase activity"/>
    <property type="evidence" value="ECO:0007669"/>
    <property type="project" value="UniProtKB-KW"/>
</dbReference>
<dbReference type="GO" id="GO:0009651">
    <property type="term" value="P:response to salt stress"/>
    <property type="evidence" value="ECO:0007669"/>
    <property type="project" value="UniProtKB-ARBA"/>
</dbReference>
<gene>
    <name evidence="15" type="ORF">QYE76_017326</name>
</gene>
<dbReference type="InterPro" id="IPR011009">
    <property type="entry name" value="Kinase-like_dom_sf"/>
</dbReference>
<feature type="binding site" evidence="11">
    <location>
        <position position="181"/>
    </location>
    <ligand>
        <name>ATP</name>
        <dbReference type="ChEBI" id="CHEBI:30616"/>
    </ligand>
</feature>
<keyword evidence="8 11" id="KW-0067">ATP-binding</keyword>
<keyword evidence="5" id="KW-0808">Transferase</keyword>
<dbReference type="AlphaFoldDB" id="A0AAD8QIV4"/>
<keyword evidence="6 11" id="KW-0547">Nucleotide-binding</keyword>
<evidence type="ECO:0000313" key="15">
    <source>
        <dbReference type="EMBL" id="KAK1602187.1"/>
    </source>
</evidence>
<comment type="similarity">
    <text evidence="1">Belongs to the protein kinase superfamily. AGC Ser/Thr protein kinase family. S6 kinase subfamily.</text>
</comment>
<dbReference type="SMART" id="SM00220">
    <property type="entry name" value="S_TKc"/>
    <property type="match status" value="1"/>
</dbReference>
<proteinExistence type="inferred from homology"/>
<evidence type="ECO:0000256" key="3">
    <source>
        <dbReference type="ARBA" id="ARBA00022527"/>
    </source>
</evidence>
<evidence type="ECO:0000256" key="1">
    <source>
        <dbReference type="ARBA" id="ARBA00009804"/>
    </source>
</evidence>
<keyword evidence="7" id="KW-0418">Kinase</keyword>
<keyword evidence="4" id="KW-0597">Phosphoprotein</keyword>
<dbReference type="GO" id="GO:0005524">
    <property type="term" value="F:ATP binding"/>
    <property type="evidence" value="ECO:0007669"/>
    <property type="project" value="UniProtKB-UniRule"/>
</dbReference>
<dbReference type="InterPro" id="IPR017441">
    <property type="entry name" value="Protein_kinase_ATP_BS"/>
</dbReference>
<evidence type="ECO:0000256" key="8">
    <source>
        <dbReference type="ARBA" id="ARBA00022840"/>
    </source>
</evidence>
<dbReference type="CDD" id="cd05123">
    <property type="entry name" value="STKc_AGC"/>
    <property type="match status" value="1"/>
</dbReference>
<dbReference type="PROSITE" id="PS50011">
    <property type="entry name" value="PROTEIN_KINASE_DOM"/>
    <property type="match status" value="1"/>
</dbReference>
<name>A0AAD8QIV4_LOLMU</name>
<dbReference type="GO" id="GO:0005634">
    <property type="term" value="C:nucleus"/>
    <property type="evidence" value="ECO:0007669"/>
    <property type="project" value="UniProtKB-ARBA"/>
</dbReference>
<dbReference type="SUPFAM" id="SSF56112">
    <property type="entry name" value="Protein kinase-like (PK-like)"/>
    <property type="match status" value="1"/>
</dbReference>
<sequence length="481" mass="53722">MVSSEVPSVTTTHTQGRKVFRGMILLPKGPPDVILPENVEFDFNDVFGAPAVHTPTEASILTPDSPAHFAESGEEVYNDPVVITKRSHSLVGPTLLVSQSLPLSKLTLHESESSSDLLECLSKDKQSDQEALSDEELGNTKKENEAVGLDDFEVLKLVGQGAFGKVYQVKKKGTSDIYAMKVMRKDKILEKNHAEYMKAERDILTKVDHPFVVQLRYSFQTKYRLYLVLDFVNGGHLFFQLYQQGLFKEELARIYTAEIVSAVAHLHANGIMHRDLKPENILLDARGHAMLTDFGLAKEFDENTRSNSMCGTVEYMAPEIVQGRGHDKAADWWSVGILLFEMLTGKPPFFGGNRDKIQQKIVKDKMKLPHYLTSEVHSLLKGLLHKEAGKRLGSGPGGSDEIKNHKWFKEVNWKRLEARQIQPSFCPNVAGQSCTENFDKCWTSMPVLDSPVASPVSADSNFVGFSFVRPAPFFQKPSPLG</sequence>
<comment type="catalytic activity">
    <reaction evidence="9">
        <text>L-threonyl-[protein] + ATP = O-phospho-L-threonyl-[protein] + ADP + H(+)</text>
        <dbReference type="Rhea" id="RHEA:46608"/>
        <dbReference type="Rhea" id="RHEA-COMP:11060"/>
        <dbReference type="Rhea" id="RHEA-COMP:11605"/>
        <dbReference type="ChEBI" id="CHEBI:15378"/>
        <dbReference type="ChEBI" id="CHEBI:30013"/>
        <dbReference type="ChEBI" id="CHEBI:30616"/>
        <dbReference type="ChEBI" id="CHEBI:61977"/>
        <dbReference type="ChEBI" id="CHEBI:456216"/>
        <dbReference type="EC" id="2.7.11.1"/>
    </reaction>
</comment>
<organism evidence="15 16">
    <name type="scientific">Lolium multiflorum</name>
    <name type="common">Italian ryegrass</name>
    <name type="synonym">Lolium perenne subsp. multiflorum</name>
    <dbReference type="NCBI Taxonomy" id="4521"/>
    <lineage>
        <taxon>Eukaryota</taxon>
        <taxon>Viridiplantae</taxon>
        <taxon>Streptophyta</taxon>
        <taxon>Embryophyta</taxon>
        <taxon>Tracheophyta</taxon>
        <taxon>Spermatophyta</taxon>
        <taxon>Magnoliopsida</taxon>
        <taxon>Liliopsida</taxon>
        <taxon>Poales</taxon>
        <taxon>Poaceae</taxon>
        <taxon>BOP clade</taxon>
        <taxon>Pooideae</taxon>
        <taxon>Poodae</taxon>
        <taxon>Poeae</taxon>
        <taxon>Poeae Chloroplast Group 2 (Poeae type)</taxon>
        <taxon>Loliodinae</taxon>
        <taxon>Loliinae</taxon>
        <taxon>Lolium</taxon>
    </lineage>
</organism>
<evidence type="ECO:0000256" key="10">
    <source>
        <dbReference type="ARBA" id="ARBA00048679"/>
    </source>
</evidence>
<dbReference type="InterPro" id="IPR000719">
    <property type="entry name" value="Prot_kinase_dom"/>
</dbReference>
<evidence type="ECO:0000259" key="14">
    <source>
        <dbReference type="PROSITE" id="PS51285"/>
    </source>
</evidence>
<evidence type="ECO:0000256" key="7">
    <source>
        <dbReference type="ARBA" id="ARBA00022777"/>
    </source>
</evidence>
<dbReference type="Proteomes" id="UP001231189">
    <property type="component" value="Unassembled WGS sequence"/>
</dbReference>
<evidence type="ECO:0000256" key="12">
    <source>
        <dbReference type="RuleBase" id="RU000304"/>
    </source>
</evidence>
<dbReference type="Pfam" id="PF00069">
    <property type="entry name" value="Pkinase"/>
    <property type="match status" value="1"/>
</dbReference>
<dbReference type="Gene3D" id="3.30.200.20">
    <property type="entry name" value="Phosphorylase Kinase, domain 1"/>
    <property type="match status" value="1"/>
</dbReference>
<dbReference type="EMBL" id="JAUUTY010000304">
    <property type="protein sequence ID" value="KAK1602187.1"/>
    <property type="molecule type" value="Genomic_DNA"/>
</dbReference>
<dbReference type="FunFam" id="3.30.200.20:FF:000048">
    <property type="entry name" value="Non-specific serine/threonine protein kinase"/>
    <property type="match status" value="1"/>
</dbReference>
<dbReference type="Gene3D" id="1.10.510.10">
    <property type="entry name" value="Transferase(Phosphotransferase) domain 1"/>
    <property type="match status" value="1"/>
</dbReference>
<dbReference type="InterPro" id="IPR045270">
    <property type="entry name" value="STKc_AGC"/>
</dbReference>
<evidence type="ECO:0000256" key="2">
    <source>
        <dbReference type="ARBA" id="ARBA00012513"/>
    </source>
</evidence>
<dbReference type="Pfam" id="PF00433">
    <property type="entry name" value="Pkinase_C"/>
    <property type="match status" value="1"/>
</dbReference>
<dbReference type="PROSITE" id="PS00108">
    <property type="entry name" value="PROTEIN_KINASE_ST"/>
    <property type="match status" value="1"/>
</dbReference>
<dbReference type="SMART" id="SM00133">
    <property type="entry name" value="S_TK_X"/>
    <property type="match status" value="1"/>
</dbReference>
<evidence type="ECO:0000259" key="13">
    <source>
        <dbReference type="PROSITE" id="PS50011"/>
    </source>
</evidence>
<comment type="catalytic activity">
    <reaction evidence="10">
        <text>L-seryl-[protein] + ATP = O-phospho-L-seryl-[protein] + ADP + H(+)</text>
        <dbReference type="Rhea" id="RHEA:17989"/>
        <dbReference type="Rhea" id="RHEA-COMP:9863"/>
        <dbReference type="Rhea" id="RHEA-COMP:11604"/>
        <dbReference type="ChEBI" id="CHEBI:15378"/>
        <dbReference type="ChEBI" id="CHEBI:29999"/>
        <dbReference type="ChEBI" id="CHEBI:30616"/>
        <dbReference type="ChEBI" id="CHEBI:83421"/>
        <dbReference type="ChEBI" id="CHEBI:456216"/>
        <dbReference type="EC" id="2.7.11.1"/>
    </reaction>
</comment>
<feature type="domain" description="AGC-kinase C-terminal" evidence="14">
    <location>
        <begin position="409"/>
        <end position="477"/>
    </location>
</feature>
<comment type="caution">
    <text evidence="15">The sequence shown here is derived from an EMBL/GenBank/DDBJ whole genome shotgun (WGS) entry which is preliminary data.</text>
</comment>
<evidence type="ECO:0000313" key="16">
    <source>
        <dbReference type="Proteomes" id="UP001231189"/>
    </source>
</evidence>
<dbReference type="FunFam" id="1.10.510.10:FF:000297">
    <property type="entry name" value="Non-specific serine/threonine protein kinase"/>
    <property type="match status" value="1"/>
</dbReference>
<dbReference type="GO" id="GO:0009409">
    <property type="term" value="P:response to cold"/>
    <property type="evidence" value="ECO:0007669"/>
    <property type="project" value="UniProtKB-ARBA"/>
</dbReference>
<evidence type="ECO:0000256" key="6">
    <source>
        <dbReference type="ARBA" id="ARBA00022741"/>
    </source>
</evidence>